<accession>A0A385PI13</accession>
<evidence type="ECO:0000256" key="1">
    <source>
        <dbReference type="ARBA" id="ARBA00022524"/>
    </source>
</evidence>
<evidence type="ECO:0000256" key="2">
    <source>
        <dbReference type="ARBA" id="ARBA00022553"/>
    </source>
</evidence>
<keyword evidence="2 15" id="KW-0597">Phosphoprotein</keyword>
<dbReference type="Pfam" id="PF00513">
    <property type="entry name" value="Late_protein_L2"/>
    <property type="match status" value="1"/>
</dbReference>
<evidence type="ECO:0000256" key="11">
    <source>
        <dbReference type="ARBA" id="ARBA00023120"/>
    </source>
</evidence>
<keyword evidence="13 15" id="KW-1015">Disulfide bond</keyword>
<dbReference type="GO" id="GO:0019028">
    <property type="term" value="C:viral capsid"/>
    <property type="evidence" value="ECO:0007669"/>
    <property type="project" value="UniProtKB-UniRule"/>
</dbReference>
<organism evidence="16">
    <name type="scientific">Human papillomavirus</name>
    <dbReference type="NCBI Taxonomy" id="10566"/>
    <lineage>
        <taxon>Viruses</taxon>
        <taxon>Monodnaviria</taxon>
        <taxon>Shotokuvirae</taxon>
        <taxon>Cossaviricota</taxon>
        <taxon>Papovaviricetes</taxon>
        <taxon>Zurhausenvirales</taxon>
        <taxon>Papillomaviridae</taxon>
    </lineage>
</organism>
<dbReference type="GO" id="GO:0075732">
    <property type="term" value="P:viral penetration into host nucleus"/>
    <property type="evidence" value="ECO:0007669"/>
    <property type="project" value="UniProtKB-KW"/>
</dbReference>
<evidence type="ECO:0000256" key="13">
    <source>
        <dbReference type="ARBA" id="ARBA00023157"/>
    </source>
</evidence>
<reference evidence="16" key="1">
    <citation type="journal article" date="2018" name="Nat. Med.">
        <title>Expanded skin virome in DOCK8-deficient patients.</title>
        <authorList>
            <consortium name="NISC Comparative Sequencing Program"/>
            <person name="Tirosh O."/>
            <person name="Conlan S."/>
            <person name="Deming C."/>
            <person name="Lee-Lin S.Q."/>
            <person name="Huang X."/>
            <person name="Su H.C."/>
            <person name="Freeman A.F."/>
            <person name="Segre J.A."/>
            <person name="Kong H.H."/>
        </authorList>
    </citation>
    <scope>NUCLEOTIDE SEQUENCE</scope>
    <source>
        <strain evidence="16">HPV-mSK_037</strain>
    </source>
</reference>
<keyword evidence="10" id="KW-1039">Host endosome</keyword>
<keyword evidence="6" id="KW-1040">Host Golgi apparatus</keyword>
<dbReference type="GO" id="GO:0042025">
    <property type="term" value="C:host cell nucleus"/>
    <property type="evidence" value="ECO:0007669"/>
    <property type="project" value="UniProtKB-SubCell"/>
</dbReference>
<dbReference type="GO" id="GO:0043657">
    <property type="term" value="C:host cell"/>
    <property type="evidence" value="ECO:0007669"/>
    <property type="project" value="GOC"/>
</dbReference>
<name>A0A385PI13_9PAPI</name>
<evidence type="ECO:0000256" key="12">
    <source>
        <dbReference type="ARBA" id="ARBA00023125"/>
    </source>
</evidence>
<evidence type="ECO:0000256" key="7">
    <source>
        <dbReference type="ARBA" id="ARBA00022844"/>
    </source>
</evidence>
<protein>
    <recommendedName>
        <fullName evidence="15">Minor capsid protein L2</fullName>
    </recommendedName>
</protein>
<keyword evidence="9 15" id="KW-1177">Microtubular inwards viral transport</keyword>
<dbReference type="GO" id="GO:0046718">
    <property type="term" value="P:symbiont entry into host cell"/>
    <property type="evidence" value="ECO:0007669"/>
    <property type="project" value="UniProtKB-KW"/>
</dbReference>
<evidence type="ECO:0000256" key="6">
    <source>
        <dbReference type="ARBA" id="ARBA00022812"/>
    </source>
</evidence>
<dbReference type="GO" id="GO:0005198">
    <property type="term" value="F:structural molecule activity"/>
    <property type="evidence" value="ECO:0007669"/>
    <property type="project" value="UniProtKB-UniRule"/>
</dbReference>
<keyword evidence="5 15" id="KW-0945">Host-virus interaction</keyword>
<evidence type="ECO:0000256" key="4">
    <source>
        <dbReference type="ARBA" id="ARBA00022562"/>
    </source>
</evidence>
<sequence>MSKPRRTKRAAPEDLYKSCALGGDCFPDVQNKIEGKTLADRLLQIFGSFLYFGGLGIGTGKGTGGVTGYRPFGAAGSATRNPIRITPETIPRPTVPIDPLGGSEIIPLDVLDASSPSVVPLSEGIPENTIISSGTGPTVNVADLDLTTTIDIPTATNGVEHPAVIDTTEEGTAVLDVQSKPPPAKKFILDTTINENIELLPINPTANEQNVNVFVDTHFGGEVVGENIDYSNFAEVSLDNLPRSSTPAQRGNILKRPRDLYNRFTKQIPTDTLETIVRPSRQVTFEFENPAFDDEVSLTFNQDLAEVTAAPNTDFRDIQYLSKPRYSETESGRITYSRLGKRASMQTRSGLVIGERVHFYYNISDIAPAESIELATFGETSHDTVVINADAESTFINFNDIAHLPEENLLDENIEDFSNSHLVLSATDEYGDTYTIPTLPPGAGAKVFIPDVASELNYSFPIDTTSIPSYLPTVPYTPLIPTSVTVVGESYNLHPSLLKRKRKHKYIY</sequence>
<evidence type="ECO:0000256" key="15">
    <source>
        <dbReference type="HAMAP-Rule" id="MF_04003"/>
    </source>
</evidence>
<proteinExistence type="inferred from homology"/>
<gene>
    <name evidence="15" type="primary">L2</name>
</gene>
<keyword evidence="12 15" id="KW-0238">DNA-binding</keyword>
<comment type="subcellular location">
    <subcellularLocation>
        <location evidence="15">Virion</location>
    </subcellularLocation>
    <subcellularLocation>
        <location evidence="15">Host nucleus</location>
    </subcellularLocation>
</comment>
<comment type="caution">
    <text evidence="15">Lacks conserved residue(s) required for the propagation of feature annotation.</text>
</comment>
<keyword evidence="3 15" id="KW-0167">Capsid protein</keyword>
<evidence type="ECO:0000256" key="3">
    <source>
        <dbReference type="ARBA" id="ARBA00022561"/>
    </source>
</evidence>
<comment type="PTM">
    <text evidence="15">Highly phosphorylated.</text>
</comment>
<dbReference type="EMBL" id="MH777185">
    <property type="protein sequence ID" value="AYA93584.1"/>
    <property type="molecule type" value="Genomic_DNA"/>
</dbReference>
<dbReference type="InterPro" id="IPR000784">
    <property type="entry name" value="Late_L2"/>
</dbReference>
<comment type="similarity">
    <text evidence="15">Belongs to the papillomaviridae L2 protein family.</text>
</comment>
<comment type="subunit">
    <text evidence="15">Interacts with major capsid protein L1. Interacts with E2; this interaction inhibits E2 transcriptional activity but not the DNA replication function E2. Interacts with host HSPA8; this interaction is required for L2 nuclear translocation. Interacts with host importins KPNB2 and KPNB3. Forms a complex with importin alpha2-beta1 heterodimers via interaction with the importin alpha2 adapter. Interacts with host DYNLT1; this interaction is essential for virus intracellular transport during entry. Interacts (via C-terminus) with host retromer subunits VPS35 AND VPS29.</text>
</comment>
<evidence type="ECO:0000256" key="5">
    <source>
        <dbReference type="ARBA" id="ARBA00022581"/>
    </source>
</evidence>
<keyword evidence="8 15" id="KW-0426">Late protein</keyword>
<dbReference type="GO" id="GO:0003677">
    <property type="term" value="F:DNA binding"/>
    <property type="evidence" value="ECO:0007669"/>
    <property type="project" value="UniProtKB-UniRule"/>
</dbReference>
<evidence type="ECO:0000256" key="14">
    <source>
        <dbReference type="ARBA" id="ARBA00023296"/>
    </source>
</evidence>
<keyword evidence="4 15" id="KW-1048">Host nucleus</keyword>
<dbReference type="HAMAP" id="MF_04003">
    <property type="entry name" value="PPV_L2"/>
    <property type="match status" value="1"/>
</dbReference>
<dbReference type="GO" id="GO:0075521">
    <property type="term" value="P:microtubule-dependent intracellular transport of viral material towards nucleus"/>
    <property type="evidence" value="ECO:0007669"/>
    <property type="project" value="UniProtKB-UniRule"/>
</dbReference>
<evidence type="ECO:0000256" key="10">
    <source>
        <dbReference type="ARBA" id="ARBA00023046"/>
    </source>
</evidence>
<keyword evidence="7 15" id="KW-0946">Virion</keyword>
<keyword evidence="1 15" id="KW-1163">Viral penetration into host nucleus</keyword>
<comment type="function">
    <text evidence="15">Minor protein of the capsid that localizes along the inner surface of the virion, within the central cavities beneath the L1 pentamers. Plays a role in capsid stabilization through interaction with the major capsid protein L1. Once the virion enters the host cell, L2 escorts the genomic DNA into the nucleus by promoting escape from the endosomal compartments and traffic through the host Golgi network. Mechanistically, the C-terminus of L2 possesses a cell-penetrating peptide that protudes from the host endosome, interacts with host cytoplasmic retromer cargo and thereby mediates the capsid delivery to the host trans-Golgi network. Plays a role through its interaction with host dynein in the intracellular microtubule-dependent transport of viral capsid toward the nucleus. Mediates the viral genome import into the nucleus through binding to host importins. Once within the nucleus, L2 localizes viral genomes to host PML bodies in order to activate early gene expression for establishment of infection. Later on, promotes late gene expression by interacting with the viral E2 protein and by inhibiting its transcriptional activation functions. During virion assembly, encapsidates the genome by direct interaction with the viral DNA.</text>
</comment>
<evidence type="ECO:0000256" key="9">
    <source>
        <dbReference type="ARBA" id="ARBA00022952"/>
    </source>
</evidence>
<keyword evidence="14 15" id="KW-1160">Virus entry into host cell</keyword>
<feature type="disulfide bond" evidence="15">
    <location>
        <begin position="19"/>
        <end position="25"/>
    </location>
</feature>
<evidence type="ECO:0000256" key="8">
    <source>
        <dbReference type="ARBA" id="ARBA00022921"/>
    </source>
</evidence>
<evidence type="ECO:0000313" key="16">
    <source>
        <dbReference type="EMBL" id="AYA93584.1"/>
    </source>
</evidence>
<keyword evidence="11 15" id="KW-1176">Cytoplasmic inwards viral transport</keyword>